<keyword evidence="2 5" id="KW-0812">Transmembrane</keyword>
<keyword evidence="8" id="KW-1185">Reference proteome</keyword>
<proteinExistence type="predicted"/>
<feature type="transmembrane region" description="Helical" evidence="5">
    <location>
        <begin position="299"/>
        <end position="320"/>
    </location>
</feature>
<accession>A0A918VIP0</accession>
<evidence type="ECO:0000256" key="2">
    <source>
        <dbReference type="ARBA" id="ARBA00022692"/>
    </source>
</evidence>
<organism evidence="7 8">
    <name type="scientific">Novosphingobium arvoryzae</name>
    <dbReference type="NCBI Taxonomy" id="1256514"/>
    <lineage>
        <taxon>Bacteria</taxon>
        <taxon>Pseudomonadati</taxon>
        <taxon>Pseudomonadota</taxon>
        <taxon>Alphaproteobacteria</taxon>
        <taxon>Sphingomonadales</taxon>
        <taxon>Sphingomonadaceae</taxon>
        <taxon>Novosphingobium</taxon>
    </lineage>
</organism>
<feature type="transmembrane region" description="Helical" evidence="5">
    <location>
        <begin position="195"/>
        <end position="218"/>
    </location>
</feature>
<feature type="transmembrane region" description="Helical" evidence="5">
    <location>
        <begin position="327"/>
        <end position="346"/>
    </location>
</feature>
<evidence type="ECO:0000313" key="7">
    <source>
        <dbReference type="EMBL" id="GGZ99235.1"/>
    </source>
</evidence>
<dbReference type="InterPro" id="IPR004837">
    <property type="entry name" value="NaCa_Exmemb"/>
</dbReference>
<evidence type="ECO:0000256" key="1">
    <source>
        <dbReference type="ARBA" id="ARBA00004141"/>
    </source>
</evidence>
<evidence type="ECO:0000256" key="5">
    <source>
        <dbReference type="SAM" id="Phobius"/>
    </source>
</evidence>
<feature type="transmembrane region" description="Helical" evidence="5">
    <location>
        <begin position="82"/>
        <end position="102"/>
    </location>
</feature>
<dbReference type="InterPro" id="IPR052946">
    <property type="entry name" value="Alkaline_pH_Ca-Antiporter"/>
</dbReference>
<feature type="transmembrane region" description="Helical" evidence="5">
    <location>
        <begin position="224"/>
        <end position="249"/>
    </location>
</feature>
<evidence type="ECO:0000256" key="4">
    <source>
        <dbReference type="ARBA" id="ARBA00023136"/>
    </source>
</evidence>
<protein>
    <submittedName>
        <fullName evidence="7">Ionic antiporter</fullName>
    </submittedName>
</protein>
<reference evidence="7" key="1">
    <citation type="journal article" date="2014" name="Int. J. Syst. Evol. Microbiol.">
        <title>Complete genome sequence of Corynebacterium casei LMG S-19264T (=DSM 44701T), isolated from a smear-ripened cheese.</title>
        <authorList>
            <consortium name="US DOE Joint Genome Institute (JGI-PGF)"/>
            <person name="Walter F."/>
            <person name="Albersmeier A."/>
            <person name="Kalinowski J."/>
            <person name="Ruckert C."/>
        </authorList>
    </citation>
    <scope>NUCLEOTIDE SEQUENCE</scope>
    <source>
        <strain evidence="7">KCTC 32422</strain>
    </source>
</reference>
<feature type="transmembrane region" description="Helical" evidence="5">
    <location>
        <begin position="270"/>
        <end position="293"/>
    </location>
</feature>
<dbReference type="PANTHER" id="PTHR37958:SF1">
    <property type="entry name" value="SODIUM-POTASSIUM_PROTON ANTIPORTER CHAA"/>
    <property type="match status" value="1"/>
</dbReference>
<dbReference type="Pfam" id="PF01699">
    <property type="entry name" value="Na_Ca_ex"/>
    <property type="match status" value="2"/>
</dbReference>
<evidence type="ECO:0000313" key="8">
    <source>
        <dbReference type="Proteomes" id="UP000634139"/>
    </source>
</evidence>
<dbReference type="GO" id="GO:0015386">
    <property type="term" value="F:potassium:proton antiporter activity"/>
    <property type="evidence" value="ECO:0007669"/>
    <property type="project" value="TreeGrafter"/>
</dbReference>
<dbReference type="RefSeq" id="WP_229822264.1">
    <property type="nucleotide sequence ID" value="NZ_BMZD01000004.1"/>
</dbReference>
<dbReference type="EMBL" id="BMZD01000004">
    <property type="protein sequence ID" value="GGZ99235.1"/>
    <property type="molecule type" value="Genomic_DNA"/>
</dbReference>
<comment type="caution">
    <text evidence="7">The sequence shown here is derived from an EMBL/GenBank/DDBJ whole genome shotgun (WGS) entry which is preliminary data.</text>
</comment>
<keyword evidence="3 5" id="KW-1133">Transmembrane helix</keyword>
<gene>
    <name evidence="7" type="ORF">GCM10011617_19590</name>
</gene>
<feature type="domain" description="Sodium/calcium exchanger membrane region" evidence="6">
    <location>
        <begin position="205"/>
        <end position="345"/>
    </location>
</feature>
<feature type="transmembrane region" description="Helical" evidence="5">
    <location>
        <begin position="114"/>
        <end position="136"/>
    </location>
</feature>
<dbReference type="Proteomes" id="UP000634139">
    <property type="component" value="Unassembled WGS sequence"/>
</dbReference>
<dbReference type="PANTHER" id="PTHR37958">
    <property type="entry name" value="SODIUM-POTASSIUM/PROTON ANTIPORTER CHAA"/>
    <property type="match status" value="1"/>
</dbReference>
<feature type="domain" description="Sodium/calcium exchanger membrane region" evidence="6">
    <location>
        <begin position="15"/>
        <end position="169"/>
    </location>
</feature>
<dbReference type="GO" id="GO:0015385">
    <property type="term" value="F:sodium:proton antiporter activity"/>
    <property type="evidence" value="ECO:0007669"/>
    <property type="project" value="TreeGrafter"/>
</dbReference>
<feature type="transmembrane region" description="Helical" evidence="5">
    <location>
        <begin position="47"/>
        <end position="70"/>
    </location>
</feature>
<evidence type="ECO:0000256" key="3">
    <source>
        <dbReference type="ARBA" id="ARBA00022989"/>
    </source>
</evidence>
<feature type="transmembrane region" description="Helical" evidence="5">
    <location>
        <begin position="15"/>
        <end position="35"/>
    </location>
</feature>
<feature type="transmembrane region" description="Helical" evidence="5">
    <location>
        <begin position="148"/>
        <end position="167"/>
    </location>
</feature>
<dbReference type="GO" id="GO:0005886">
    <property type="term" value="C:plasma membrane"/>
    <property type="evidence" value="ECO:0007669"/>
    <property type="project" value="TreeGrafter"/>
</dbReference>
<dbReference type="AlphaFoldDB" id="A0A918VIP0"/>
<evidence type="ECO:0000259" key="6">
    <source>
        <dbReference type="Pfam" id="PF01699"/>
    </source>
</evidence>
<keyword evidence="4 5" id="KW-0472">Membrane</keyword>
<comment type="subcellular location">
    <subcellularLocation>
        <location evidence="1">Membrane</location>
        <topology evidence="1">Multi-pass membrane protein</topology>
    </subcellularLocation>
</comment>
<reference evidence="7" key="2">
    <citation type="submission" date="2020-09" db="EMBL/GenBank/DDBJ databases">
        <authorList>
            <person name="Sun Q."/>
            <person name="Kim S."/>
        </authorList>
    </citation>
    <scope>NUCLEOTIDE SEQUENCE</scope>
    <source>
        <strain evidence="7">KCTC 32422</strain>
    </source>
</reference>
<name>A0A918VIP0_9SPHN</name>
<sequence>MLGLAALLLDPSASVWLGALVATILIGAVLAGVHHAEAIAHQVGEPFGTLLLAVAVTVIETALIISLMLADGPGEAALARDTVFAALMIVLNGIVGLCLLAGGSKHHEQQFTRYGVSAGLAMLAVLSILTLVLPNFTTSMSGPYYSPAQLLFVATISLIIYATFVVAQTVRHREYFLHPDVEDERSALAEQFPPLARGTALASGALLVIALIAVVLLAKALSPLITSAVAAAGAPRAVVGIIIAALVLLPEGLAAWRAARRNHLQTSLNLALGSALATIGLTIPAVTVVAMWLDLKLALGLSQISTVLLILTLFVASLSLGTGRTTVVQGVLHLVLMATFLFTTLVP</sequence>